<evidence type="ECO:0000256" key="5">
    <source>
        <dbReference type="ARBA" id="ARBA00022525"/>
    </source>
</evidence>
<evidence type="ECO:0000313" key="20">
    <source>
        <dbReference type="Proteomes" id="UP001285354"/>
    </source>
</evidence>
<keyword evidence="14" id="KW-0449">Lipoprotein</keyword>
<evidence type="ECO:0000256" key="3">
    <source>
        <dbReference type="ARBA" id="ARBA00010031"/>
    </source>
</evidence>
<dbReference type="InterPro" id="IPR008427">
    <property type="entry name" value="Extracellular_membr_CFEM_dom"/>
</dbReference>
<keyword evidence="12 15" id="KW-1015">Disulfide bond</keyword>
<name>A0AAD9WH51_9HELO</name>
<dbReference type="GO" id="GO:0005576">
    <property type="term" value="C:extracellular region"/>
    <property type="evidence" value="ECO:0007669"/>
    <property type="project" value="UniProtKB-SubCell"/>
</dbReference>
<keyword evidence="13" id="KW-0325">Glycoprotein</keyword>
<evidence type="ECO:0000256" key="17">
    <source>
        <dbReference type="SAM" id="SignalP"/>
    </source>
</evidence>
<evidence type="ECO:0000256" key="12">
    <source>
        <dbReference type="ARBA" id="ARBA00023157"/>
    </source>
</evidence>
<keyword evidence="7" id="KW-0336">GPI-anchor</keyword>
<evidence type="ECO:0000256" key="15">
    <source>
        <dbReference type="PROSITE-ProRule" id="PRU01356"/>
    </source>
</evidence>
<keyword evidence="20" id="KW-1185">Reference proteome</keyword>
<feature type="domain" description="CFEM" evidence="18">
    <location>
        <begin position="1"/>
        <end position="113"/>
    </location>
</feature>
<keyword evidence="6 15" id="KW-0349">Heme</keyword>
<dbReference type="GO" id="GO:0098552">
    <property type="term" value="C:side of membrane"/>
    <property type="evidence" value="ECO:0007669"/>
    <property type="project" value="UniProtKB-KW"/>
</dbReference>
<evidence type="ECO:0000259" key="18">
    <source>
        <dbReference type="PROSITE" id="PS52012"/>
    </source>
</evidence>
<dbReference type="AlphaFoldDB" id="A0AAD9WH51"/>
<evidence type="ECO:0000256" key="8">
    <source>
        <dbReference type="ARBA" id="ARBA00022723"/>
    </source>
</evidence>
<keyword evidence="4" id="KW-1003">Cell membrane</keyword>
<keyword evidence="10 15" id="KW-0408">Iron</keyword>
<reference evidence="19" key="1">
    <citation type="submission" date="2023-06" db="EMBL/GenBank/DDBJ databases">
        <title>Draft genome of Marssonina rosae.</title>
        <authorList>
            <person name="Cheng Q."/>
        </authorList>
    </citation>
    <scope>NUCLEOTIDE SEQUENCE</scope>
    <source>
        <strain evidence="19">R4</strain>
    </source>
</reference>
<feature type="binding site" description="axial binding residue" evidence="15">
    <location>
        <position position="43"/>
    </location>
    <ligand>
        <name>heme</name>
        <dbReference type="ChEBI" id="CHEBI:30413"/>
    </ligand>
    <ligandPart>
        <name>Fe</name>
        <dbReference type="ChEBI" id="CHEBI:18248"/>
    </ligandPart>
</feature>
<evidence type="ECO:0000256" key="11">
    <source>
        <dbReference type="ARBA" id="ARBA00023136"/>
    </source>
</evidence>
<dbReference type="Proteomes" id="UP001285354">
    <property type="component" value="Unassembled WGS sequence"/>
</dbReference>
<keyword evidence="11" id="KW-0472">Membrane</keyword>
<dbReference type="InterPro" id="IPR051735">
    <property type="entry name" value="CFEM_domain"/>
</dbReference>
<dbReference type="PANTHER" id="PTHR37928:SF2">
    <property type="entry name" value="GPI ANCHORED CFEM DOMAIN PROTEIN (AFU_ORTHOLOGUE AFUA_6G10580)"/>
    <property type="match status" value="1"/>
</dbReference>
<evidence type="ECO:0000256" key="14">
    <source>
        <dbReference type="ARBA" id="ARBA00023288"/>
    </source>
</evidence>
<dbReference type="GO" id="GO:0005886">
    <property type="term" value="C:plasma membrane"/>
    <property type="evidence" value="ECO:0007669"/>
    <property type="project" value="UniProtKB-SubCell"/>
</dbReference>
<evidence type="ECO:0000256" key="9">
    <source>
        <dbReference type="ARBA" id="ARBA00022729"/>
    </source>
</evidence>
<evidence type="ECO:0000256" key="4">
    <source>
        <dbReference type="ARBA" id="ARBA00022475"/>
    </source>
</evidence>
<evidence type="ECO:0000313" key="19">
    <source>
        <dbReference type="EMBL" id="KAK2630108.1"/>
    </source>
</evidence>
<evidence type="ECO:0000256" key="7">
    <source>
        <dbReference type="ARBA" id="ARBA00022622"/>
    </source>
</evidence>
<evidence type="ECO:0000256" key="10">
    <source>
        <dbReference type="ARBA" id="ARBA00023004"/>
    </source>
</evidence>
<evidence type="ECO:0000256" key="16">
    <source>
        <dbReference type="SAM" id="MobiDB-lite"/>
    </source>
</evidence>
<organism evidence="19 20">
    <name type="scientific">Diplocarpon rosae</name>
    <dbReference type="NCBI Taxonomy" id="946125"/>
    <lineage>
        <taxon>Eukaryota</taxon>
        <taxon>Fungi</taxon>
        <taxon>Dikarya</taxon>
        <taxon>Ascomycota</taxon>
        <taxon>Pezizomycotina</taxon>
        <taxon>Leotiomycetes</taxon>
        <taxon>Helotiales</taxon>
        <taxon>Drepanopezizaceae</taxon>
        <taxon>Diplocarpon</taxon>
    </lineage>
</organism>
<feature type="region of interest" description="Disordered" evidence="16">
    <location>
        <begin position="89"/>
        <end position="115"/>
    </location>
</feature>
<dbReference type="PANTHER" id="PTHR37928">
    <property type="entry name" value="CFEM DOMAIN PROTEIN (AFU_ORTHOLOGUE AFUA_6G14090)"/>
    <property type="match status" value="1"/>
</dbReference>
<dbReference type="SMART" id="SM00747">
    <property type="entry name" value="CFEM"/>
    <property type="match status" value="1"/>
</dbReference>
<comment type="caution">
    <text evidence="15">Lacks conserved residue(s) required for the propagation of feature annotation.</text>
</comment>
<proteinExistence type="inferred from homology"/>
<dbReference type="GO" id="GO:0046872">
    <property type="term" value="F:metal ion binding"/>
    <property type="evidence" value="ECO:0007669"/>
    <property type="project" value="UniProtKB-UniRule"/>
</dbReference>
<sequence length="194" mass="18628">MKYSLSTVALLAFAGMAAAEIPACATKCLSDAVASSTTCGASDLKCQCEATNMAAIQGASTTCVISACGDTALDVLAAATADCEAVNSAPASSSVESTPPAATTPVESTSTSASTSTLILTPTSSSPASISALPYVPVNSTSVVVVPTTSANATATPAPTSSTAPTEVPAGAGTQLNVGTGGLFIFAVAALAVL</sequence>
<feature type="chain" id="PRO_5042036423" description="CFEM domain-containing protein" evidence="17">
    <location>
        <begin position="20"/>
        <end position="194"/>
    </location>
</feature>
<evidence type="ECO:0000256" key="1">
    <source>
        <dbReference type="ARBA" id="ARBA00004609"/>
    </source>
</evidence>
<comment type="subcellular location">
    <subcellularLocation>
        <location evidence="1">Cell membrane</location>
        <topology evidence="1">Lipid-anchor</topology>
        <topology evidence="1">GPI-anchor</topology>
    </subcellularLocation>
    <subcellularLocation>
        <location evidence="2">Secreted</location>
    </subcellularLocation>
</comment>
<dbReference type="Pfam" id="PF05730">
    <property type="entry name" value="CFEM"/>
    <property type="match status" value="1"/>
</dbReference>
<comment type="similarity">
    <text evidence="3">Belongs to the RBT5 family.</text>
</comment>
<evidence type="ECO:0000256" key="2">
    <source>
        <dbReference type="ARBA" id="ARBA00004613"/>
    </source>
</evidence>
<feature type="signal peptide" evidence="17">
    <location>
        <begin position="1"/>
        <end position="19"/>
    </location>
</feature>
<evidence type="ECO:0000256" key="13">
    <source>
        <dbReference type="ARBA" id="ARBA00023180"/>
    </source>
</evidence>
<gene>
    <name evidence="19" type="ORF">QTJ16_000928</name>
</gene>
<evidence type="ECO:0000256" key="6">
    <source>
        <dbReference type="ARBA" id="ARBA00022617"/>
    </source>
</evidence>
<accession>A0AAD9WH51</accession>
<dbReference type="PROSITE" id="PS52012">
    <property type="entry name" value="CFEM"/>
    <property type="match status" value="1"/>
</dbReference>
<keyword evidence="8 15" id="KW-0479">Metal-binding</keyword>
<dbReference type="EMBL" id="JAUBYV010000001">
    <property type="protein sequence ID" value="KAK2630108.1"/>
    <property type="molecule type" value="Genomic_DNA"/>
</dbReference>
<keyword evidence="9 17" id="KW-0732">Signal</keyword>
<protein>
    <recommendedName>
        <fullName evidence="18">CFEM domain-containing protein</fullName>
    </recommendedName>
</protein>
<comment type="caution">
    <text evidence="19">The sequence shown here is derived from an EMBL/GenBank/DDBJ whole genome shotgun (WGS) entry which is preliminary data.</text>
</comment>
<keyword evidence="5" id="KW-0964">Secreted</keyword>
<feature type="disulfide bond" evidence="15">
    <location>
        <begin position="39"/>
        <end position="46"/>
    </location>
</feature>